<name>A0A1G8NSW9_9MICC</name>
<dbReference type="Proteomes" id="UP000199258">
    <property type="component" value="Unassembled WGS sequence"/>
</dbReference>
<evidence type="ECO:0000313" key="2">
    <source>
        <dbReference type="Proteomes" id="UP000199258"/>
    </source>
</evidence>
<reference evidence="1 2" key="1">
    <citation type="submission" date="2016-10" db="EMBL/GenBank/DDBJ databases">
        <authorList>
            <person name="de Groot N.N."/>
        </authorList>
    </citation>
    <scope>NUCLEOTIDE SEQUENCE [LARGE SCALE GENOMIC DNA]</scope>
    <source>
        <strain evidence="1 2">NP_1H</strain>
    </source>
</reference>
<evidence type="ECO:0000313" key="1">
    <source>
        <dbReference type="EMBL" id="SDI83381.1"/>
    </source>
</evidence>
<proteinExistence type="predicted"/>
<sequence length="105" mass="11625">MKPSYEIRATATRHAKDVINLAYASFPFEKENEREALGSQADVLATYREMLGRTGDGFQLVAVDKKDKVIGLVAVRPLQTAEGRQSMSVFTIPRIGPQQRTPADC</sequence>
<evidence type="ECO:0008006" key="3">
    <source>
        <dbReference type="Google" id="ProtNLM"/>
    </source>
</evidence>
<dbReference type="RefSeq" id="WP_090588191.1">
    <property type="nucleotide sequence ID" value="NZ_FNDT01000026.1"/>
</dbReference>
<dbReference type="STRING" id="335973.SAMN04488693_1265"/>
<protein>
    <recommendedName>
        <fullName evidence="3">Acetyltransferase (GNAT) domain-containing protein</fullName>
    </recommendedName>
</protein>
<accession>A0A1G8NSW9</accession>
<dbReference type="AlphaFoldDB" id="A0A1G8NSW9"/>
<gene>
    <name evidence="1" type="ORF">SAMN04488693_1265</name>
</gene>
<keyword evidence="2" id="KW-1185">Reference proteome</keyword>
<dbReference type="EMBL" id="FNDT01000026">
    <property type="protein sequence ID" value="SDI83381.1"/>
    <property type="molecule type" value="Genomic_DNA"/>
</dbReference>
<organism evidence="1 2">
    <name type="scientific">Arthrobacter subterraneus</name>
    <dbReference type="NCBI Taxonomy" id="335973"/>
    <lineage>
        <taxon>Bacteria</taxon>
        <taxon>Bacillati</taxon>
        <taxon>Actinomycetota</taxon>
        <taxon>Actinomycetes</taxon>
        <taxon>Micrococcales</taxon>
        <taxon>Micrococcaceae</taxon>
        <taxon>Arthrobacter</taxon>
    </lineage>
</organism>